<feature type="region of interest" description="Disordered" evidence="1">
    <location>
        <begin position="64"/>
        <end position="288"/>
    </location>
</feature>
<sequence>MTPSPEEIEQALLDGTSEVYSTTPDDTTVNKVRGHVEKKLGLEDGFLSGSDWKMKSKVVIKGRVDQLLDGWTPDAKDEADTNAGTKRRSSETASSKSKRQKRGPKQKAKPTPKKAARKPAKKVESDLSELSELDDLSEEEKPQPKKTTKPKKPTKKSESDLSELSELSDLSEEEKSQPKKKAKAAAGRKSKAANSDDEDHAVQSKQASPGPELKNEVEDDLEENGAKVEDSQPAVEEDEYSDVIDEHPKPERKTKEKKEKKEKGKKQHSSKPVKSTSKKVSVPDDPQEAEIKKLQSHLIKCGIRKLWHNELKEYGDDSRAKIRHLKKMLSDAGMDGRFSEAKAREIKETRELMAEAEAAQEMNRLWGMGGRGRAMRSKAKTTKEDESEASEAEAKGNGDDGKGGDGADDDDDEEEEPVTYAARRRRAQAELAFLGDDSDSD</sequence>
<feature type="compositionally biased region" description="Basic and acidic residues" evidence="1">
    <location>
        <begin position="392"/>
        <end position="405"/>
    </location>
</feature>
<dbReference type="Proteomes" id="UP001498421">
    <property type="component" value="Unassembled WGS sequence"/>
</dbReference>
<organism evidence="2 3">
    <name type="scientific">Neonectria magnoliae</name>
    <dbReference type="NCBI Taxonomy" id="2732573"/>
    <lineage>
        <taxon>Eukaryota</taxon>
        <taxon>Fungi</taxon>
        <taxon>Dikarya</taxon>
        <taxon>Ascomycota</taxon>
        <taxon>Pezizomycotina</taxon>
        <taxon>Sordariomycetes</taxon>
        <taxon>Hypocreomycetidae</taxon>
        <taxon>Hypocreales</taxon>
        <taxon>Nectriaceae</taxon>
        <taxon>Neonectria</taxon>
    </lineage>
</organism>
<dbReference type="PANTHER" id="PTHR15410">
    <property type="entry name" value="HIRA-INTERACTING PROTEIN 3"/>
    <property type="match status" value="1"/>
</dbReference>
<keyword evidence="3" id="KW-1185">Reference proteome</keyword>
<accession>A0ABR1HPS0</accession>
<evidence type="ECO:0008006" key="4">
    <source>
        <dbReference type="Google" id="ProtNLM"/>
    </source>
</evidence>
<evidence type="ECO:0000256" key="1">
    <source>
        <dbReference type="SAM" id="MobiDB-lite"/>
    </source>
</evidence>
<reference evidence="2 3" key="1">
    <citation type="journal article" date="2025" name="Microbiol. Resour. Announc.">
        <title>Draft genome sequences for Neonectria magnoliae and Neonectria punicea, canker pathogens of Liriodendron tulipifera and Acer saccharum in West Virginia.</title>
        <authorList>
            <person name="Petronek H.M."/>
            <person name="Kasson M.T."/>
            <person name="Metheny A.M."/>
            <person name="Stauder C.M."/>
            <person name="Lovett B."/>
            <person name="Lynch S.C."/>
            <person name="Garnas J.R."/>
            <person name="Kasson L.R."/>
            <person name="Stajich J.E."/>
        </authorList>
    </citation>
    <scope>NUCLEOTIDE SEQUENCE [LARGE SCALE GENOMIC DNA]</scope>
    <source>
        <strain evidence="2 3">NRRL 64651</strain>
    </source>
</reference>
<feature type="compositionally biased region" description="Basic residues" evidence="1">
    <location>
        <begin position="178"/>
        <end position="191"/>
    </location>
</feature>
<gene>
    <name evidence="2" type="ORF">QQZ08_009173</name>
</gene>
<name>A0ABR1HPS0_9HYPO</name>
<dbReference type="PANTHER" id="PTHR15410:SF2">
    <property type="entry name" value="HIRA-INTERACTING PROTEIN 3"/>
    <property type="match status" value="1"/>
</dbReference>
<dbReference type="InterPro" id="IPR037647">
    <property type="entry name" value="HIRIP3"/>
</dbReference>
<dbReference type="EMBL" id="JAZAVK010000101">
    <property type="protein sequence ID" value="KAK7423177.1"/>
    <property type="molecule type" value="Genomic_DNA"/>
</dbReference>
<comment type="caution">
    <text evidence="2">The sequence shown here is derived from an EMBL/GenBank/DDBJ whole genome shotgun (WGS) entry which is preliminary data.</text>
</comment>
<feature type="compositionally biased region" description="Basic residues" evidence="1">
    <location>
        <begin position="96"/>
        <end position="120"/>
    </location>
</feature>
<protein>
    <recommendedName>
        <fullName evidence="4">Transcriptional regulator</fullName>
    </recommendedName>
</protein>
<proteinExistence type="predicted"/>
<feature type="region of interest" description="Disordered" evidence="1">
    <location>
        <begin position="363"/>
        <end position="441"/>
    </location>
</feature>
<evidence type="ECO:0000313" key="3">
    <source>
        <dbReference type="Proteomes" id="UP001498421"/>
    </source>
</evidence>
<feature type="compositionally biased region" description="Acidic residues" evidence="1">
    <location>
        <begin position="126"/>
        <end position="138"/>
    </location>
</feature>
<feature type="compositionally biased region" description="Basic residues" evidence="1">
    <location>
        <begin position="144"/>
        <end position="154"/>
    </location>
</feature>
<evidence type="ECO:0000313" key="2">
    <source>
        <dbReference type="EMBL" id="KAK7423177.1"/>
    </source>
</evidence>
<feature type="compositionally biased region" description="Acidic residues" evidence="1">
    <location>
        <begin position="406"/>
        <end position="417"/>
    </location>
</feature>
<feature type="compositionally biased region" description="Basic and acidic residues" evidence="1">
    <location>
        <begin position="244"/>
        <end position="262"/>
    </location>
</feature>